<proteinExistence type="predicted"/>
<dbReference type="Proteomes" id="UP000827872">
    <property type="component" value="Linkage Group LG14"/>
</dbReference>
<comment type="caution">
    <text evidence="1">The sequence shown here is derived from an EMBL/GenBank/DDBJ whole genome shotgun (WGS) entry which is preliminary data.</text>
</comment>
<organism evidence="1 2">
    <name type="scientific">Sphaerodactylus townsendi</name>
    <dbReference type="NCBI Taxonomy" id="933632"/>
    <lineage>
        <taxon>Eukaryota</taxon>
        <taxon>Metazoa</taxon>
        <taxon>Chordata</taxon>
        <taxon>Craniata</taxon>
        <taxon>Vertebrata</taxon>
        <taxon>Euteleostomi</taxon>
        <taxon>Lepidosauria</taxon>
        <taxon>Squamata</taxon>
        <taxon>Bifurcata</taxon>
        <taxon>Gekkota</taxon>
        <taxon>Sphaerodactylidae</taxon>
        <taxon>Sphaerodactylus</taxon>
    </lineage>
</organism>
<dbReference type="EMBL" id="CM037627">
    <property type="protein sequence ID" value="KAH7989086.1"/>
    <property type="molecule type" value="Genomic_DNA"/>
</dbReference>
<gene>
    <name evidence="1" type="ORF">K3G42_001564</name>
</gene>
<evidence type="ECO:0000313" key="1">
    <source>
        <dbReference type="EMBL" id="KAH7989086.1"/>
    </source>
</evidence>
<keyword evidence="2" id="KW-1185">Reference proteome</keyword>
<evidence type="ECO:0000313" key="2">
    <source>
        <dbReference type="Proteomes" id="UP000827872"/>
    </source>
</evidence>
<accession>A0ACB8E9Q8</accession>
<sequence>MCDRRPRALSGKALKKAFLAPRRYGRTKESSWPTRLPVPALVPRVTHDSWTDGQEALAQPRIRRYNGGRGAGVQQESSYEVTIGQKVVKRAAAAGHSSPEEVTRMDRRLSRLKDEVSRLGARVRELEGPGHPGYNEPVVAEGESGGSLRIVTSEEEDTTRNPPTGAPLVVRVIVSSAAPGSSSSSQ</sequence>
<protein>
    <submittedName>
        <fullName evidence="1">Uncharacterized protein</fullName>
    </submittedName>
</protein>
<name>A0ACB8E9Q8_9SAUR</name>
<reference evidence="1" key="1">
    <citation type="submission" date="2021-08" db="EMBL/GenBank/DDBJ databases">
        <title>The first chromosome-level gecko genome reveals the dynamic sex chromosomes of Neotropical dwarf geckos (Sphaerodactylidae: Sphaerodactylus).</title>
        <authorList>
            <person name="Pinto B.J."/>
            <person name="Keating S.E."/>
            <person name="Gamble T."/>
        </authorList>
    </citation>
    <scope>NUCLEOTIDE SEQUENCE</scope>
    <source>
        <strain evidence="1">TG3544</strain>
    </source>
</reference>